<accession>A0A1H3Z7B4</accession>
<keyword evidence="8" id="KW-1185">Reference proteome</keyword>
<evidence type="ECO:0000256" key="1">
    <source>
        <dbReference type="ARBA" id="ARBA00004141"/>
    </source>
</evidence>
<keyword evidence="2 5" id="KW-0812">Transmembrane</keyword>
<name>A0A1H3Z7B4_ALKAM</name>
<comment type="subcellular location">
    <subcellularLocation>
        <location evidence="1">Membrane</location>
        <topology evidence="1">Multi-pass membrane protein</topology>
    </subcellularLocation>
</comment>
<evidence type="ECO:0000313" key="7">
    <source>
        <dbReference type="EMBL" id="SEA19540.1"/>
    </source>
</evidence>
<dbReference type="EMBL" id="FNRM01000002">
    <property type="protein sequence ID" value="SEA19540.1"/>
    <property type="molecule type" value="Genomic_DNA"/>
</dbReference>
<evidence type="ECO:0000313" key="8">
    <source>
        <dbReference type="Proteomes" id="UP000198773"/>
    </source>
</evidence>
<dbReference type="AlphaFoldDB" id="A0A1H3Z7B4"/>
<evidence type="ECO:0000256" key="2">
    <source>
        <dbReference type="ARBA" id="ARBA00022692"/>
    </source>
</evidence>
<evidence type="ECO:0000256" key="5">
    <source>
        <dbReference type="SAM" id="Phobius"/>
    </source>
</evidence>
<reference evidence="7 8" key="1">
    <citation type="submission" date="2016-10" db="EMBL/GenBank/DDBJ databases">
        <authorList>
            <person name="de Groot N.N."/>
        </authorList>
    </citation>
    <scope>NUCLEOTIDE SEQUENCE [LARGE SCALE GENOMIC DNA]</scope>
    <source>
        <strain evidence="7 8">CGMCC 1.3430</strain>
    </source>
</reference>
<keyword evidence="4 5" id="KW-0472">Membrane</keyword>
<feature type="transmembrane region" description="Helical" evidence="5">
    <location>
        <begin position="71"/>
        <end position="92"/>
    </location>
</feature>
<dbReference type="STRING" id="152573.SAMN04488051_10257"/>
<dbReference type="Proteomes" id="UP000198773">
    <property type="component" value="Unassembled WGS sequence"/>
</dbReference>
<feature type="transmembrane region" description="Helical" evidence="5">
    <location>
        <begin position="112"/>
        <end position="143"/>
    </location>
</feature>
<evidence type="ECO:0000259" key="6">
    <source>
        <dbReference type="Pfam" id="PF07298"/>
    </source>
</evidence>
<organism evidence="7 8">
    <name type="scientific">Alkalimonas amylolytica</name>
    <dbReference type="NCBI Taxonomy" id="152573"/>
    <lineage>
        <taxon>Bacteria</taxon>
        <taxon>Pseudomonadati</taxon>
        <taxon>Pseudomonadota</taxon>
        <taxon>Gammaproteobacteria</taxon>
        <taxon>Alkalimonas</taxon>
    </lineage>
</organism>
<dbReference type="OrthoDB" id="5293641at2"/>
<evidence type="ECO:0000256" key="4">
    <source>
        <dbReference type="ARBA" id="ARBA00023136"/>
    </source>
</evidence>
<feature type="transmembrane region" description="Helical" evidence="5">
    <location>
        <begin position="163"/>
        <end position="185"/>
    </location>
</feature>
<sequence>MVLLLAGLVLFLGIHSSRMLAPNWRAARMNQWGPLGWKGFYTLISLTGFVLLVLGYSTARQSTGLIWLPPHWMGHLTALLTFFAFILLAATYVPGSWLKAKVGHPMLLATKIWALSHLLSNGTTVAVVLFGSFLAWSVACFAISRRRDRAENIQRTGLLSRDLASLLIGIVLFWLFAFHLHQLLIGVKPFGG</sequence>
<proteinExistence type="predicted"/>
<gene>
    <name evidence="7" type="ORF">SAMN04488051_10257</name>
</gene>
<feature type="transmembrane region" description="Helical" evidence="5">
    <location>
        <begin position="40"/>
        <end position="59"/>
    </location>
</feature>
<dbReference type="RefSeq" id="WP_091339770.1">
    <property type="nucleotide sequence ID" value="NZ_FNRM01000002.1"/>
</dbReference>
<dbReference type="Pfam" id="PF07298">
    <property type="entry name" value="NnrU"/>
    <property type="match status" value="1"/>
</dbReference>
<dbReference type="GO" id="GO:0016020">
    <property type="term" value="C:membrane"/>
    <property type="evidence" value="ECO:0007669"/>
    <property type="project" value="UniProtKB-SubCell"/>
</dbReference>
<protein>
    <submittedName>
        <fullName evidence="7">Uncharacterized membrane protein</fullName>
    </submittedName>
</protein>
<keyword evidence="3 5" id="KW-1133">Transmembrane helix</keyword>
<feature type="domain" description="NnrU" evidence="6">
    <location>
        <begin position="4"/>
        <end position="189"/>
    </location>
</feature>
<evidence type="ECO:0000256" key="3">
    <source>
        <dbReference type="ARBA" id="ARBA00022989"/>
    </source>
</evidence>
<dbReference type="InterPro" id="IPR009915">
    <property type="entry name" value="NnrU_dom"/>
</dbReference>